<evidence type="ECO:0000313" key="1">
    <source>
        <dbReference type="EMBL" id="OZC06105.1"/>
    </source>
</evidence>
<proteinExistence type="predicted"/>
<protein>
    <submittedName>
        <fullName evidence="1">Uncharacterized protein</fullName>
    </submittedName>
</protein>
<dbReference type="AlphaFoldDB" id="A0A238BN91"/>
<accession>A0A238BN91</accession>
<reference evidence="1 2" key="1">
    <citation type="submission" date="2015-12" db="EMBL/GenBank/DDBJ databases">
        <title>Draft genome of the nematode, Onchocerca flexuosa.</title>
        <authorList>
            <person name="Mitreva M."/>
        </authorList>
    </citation>
    <scope>NUCLEOTIDE SEQUENCE [LARGE SCALE GENOMIC DNA]</scope>
    <source>
        <strain evidence="1">Red Deer</strain>
    </source>
</reference>
<dbReference type="EMBL" id="KZ270223">
    <property type="protein sequence ID" value="OZC06105.1"/>
    <property type="molecule type" value="Genomic_DNA"/>
</dbReference>
<keyword evidence="2" id="KW-1185">Reference proteome</keyword>
<name>A0A238BN91_9BILA</name>
<gene>
    <name evidence="1" type="ORF">X798_06912</name>
</gene>
<dbReference type="Proteomes" id="UP000242913">
    <property type="component" value="Unassembled WGS sequence"/>
</dbReference>
<organism evidence="1 2">
    <name type="scientific">Onchocerca flexuosa</name>
    <dbReference type="NCBI Taxonomy" id="387005"/>
    <lineage>
        <taxon>Eukaryota</taxon>
        <taxon>Metazoa</taxon>
        <taxon>Ecdysozoa</taxon>
        <taxon>Nematoda</taxon>
        <taxon>Chromadorea</taxon>
        <taxon>Rhabditida</taxon>
        <taxon>Spirurina</taxon>
        <taxon>Spiruromorpha</taxon>
        <taxon>Filarioidea</taxon>
        <taxon>Onchocercidae</taxon>
        <taxon>Onchocerca</taxon>
    </lineage>
</organism>
<evidence type="ECO:0000313" key="2">
    <source>
        <dbReference type="Proteomes" id="UP000242913"/>
    </source>
</evidence>
<sequence length="66" mass="7821">MDQQTILGDRMIHRLMIDQFLDGFSDYRLIAVIDAGRILLRGKRDDLSIVVRKYYIIDNEYNDSEL</sequence>